<keyword evidence="2" id="KW-1185">Reference proteome</keyword>
<proteinExistence type="predicted"/>
<dbReference type="EMBL" id="CP011125">
    <property type="protein sequence ID" value="AKF10954.1"/>
    <property type="molecule type" value="Genomic_DNA"/>
</dbReference>
<gene>
    <name evidence="1" type="ORF">DB32_008103</name>
</gene>
<accession>A0A0F6SHS5</accession>
<dbReference type="KEGG" id="samy:DB32_008103"/>
<protein>
    <recommendedName>
        <fullName evidence="3">Lipoxygenase domain-containing protein</fullName>
    </recommendedName>
</protein>
<evidence type="ECO:0008006" key="3">
    <source>
        <dbReference type="Google" id="ProtNLM"/>
    </source>
</evidence>
<evidence type="ECO:0000313" key="2">
    <source>
        <dbReference type="Proteomes" id="UP000034883"/>
    </source>
</evidence>
<dbReference type="RefSeq" id="WP_053237869.1">
    <property type="nucleotide sequence ID" value="NZ_CP011125.1"/>
</dbReference>
<sequence length="497" mass="56153">MFLQNAGRIGNVPKKKFLYSRKGPWPQPSPTEPLGTAPEVLHLPWQEVLDFQLHIGLRYMRDLFVCGPAALVKALGFRELPEIPDDALASALTRGLYSRFLAPLDPPDHAKFGLDPSDGALRYKIDFTPIARVDPYEGMYVAPTITLLRREGPTSPTFVVEAVAIGETELVLRPGDGASWELAKYFVLQGCSYGTLFTEHPNVHFPYDTINAITKGSIPTDHLLFQLLHPHLRFSLVLDNAVLQSPASVISEFRHTIYDPFTARASDGLMSFFIAGYKGIRDNAAYPGYRYADSIASLGLPPTDYGRFLESYFGPFHWLTQQVVGAMDDDEMSYCEEWARWIRVWIESFPELPYRHVDAAGKQRTREKLAFALAVMLWDVTVVHSTDHHDFATDIPVEWKCFRLRVPPPVARAGSAVDRGKLSRRIDLFKSHLAHRMFFAPTTVTKLIDTEYDFGTDALRAVHNEFIERLRRVDADLPSRGIKRFIPLGEIAASIQY</sequence>
<dbReference type="AlphaFoldDB" id="A0A0F6SHS5"/>
<dbReference type="SUPFAM" id="SSF48484">
    <property type="entry name" value="Lipoxigenase"/>
    <property type="match status" value="1"/>
</dbReference>
<dbReference type="Gene3D" id="1.20.245.10">
    <property type="entry name" value="Lipoxygenase-1, Domain 5"/>
    <property type="match status" value="1"/>
</dbReference>
<name>A0A0F6SHS5_9BACT</name>
<reference evidence="1 2" key="1">
    <citation type="submission" date="2015-03" db="EMBL/GenBank/DDBJ databases">
        <title>Genome assembly of Sandaracinus amylolyticus DSM 53668.</title>
        <authorList>
            <person name="Sharma G."/>
            <person name="Subramanian S."/>
        </authorList>
    </citation>
    <scope>NUCLEOTIDE SEQUENCE [LARGE SCALE GENOMIC DNA]</scope>
    <source>
        <strain evidence="1 2">DSM 53668</strain>
    </source>
</reference>
<dbReference type="Proteomes" id="UP000034883">
    <property type="component" value="Chromosome"/>
</dbReference>
<evidence type="ECO:0000313" key="1">
    <source>
        <dbReference type="EMBL" id="AKF10954.1"/>
    </source>
</evidence>
<dbReference type="OrthoDB" id="5288506at2"/>
<organism evidence="1 2">
    <name type="scientific">Sandaracinus amylolyticus</name>
    <dbReference type="NCBI Taxonomy" id="927083"/>
    <lineage>
        <taxon>Bacteria</taxon>
        <taxon>Pseudomonadati</taxon>
        <taxon>Myxococcota</taxon>
        <taxon>Polyangia</taxon>
        <taxon>Polyangiales</taxon>
        <taxon>Sandaracinaceae</taxon>
        <taxon>Sandaracinus</taxon>
    </lineage>
</organism>
<dbReference type="InterPro" id="IPR036226">
    <property type="entry name" value="LipOase_C_sf"/>
</dbReference>